<evidence type="ECO:0000313" key="1">
    <source>
        <dbReference type="EMBL" id="JAD53383.1"/>
    </source>
</evidence>
<organism evidence="1">
    <name type="scientific">Arundo donax</name>
    <name type="common">Giant reed</name>
    <name type="synonym">Donax arundinaceus</name>
    <dbReference type="NCBI Taxonomy" id="35708"/>
    <lineage>
        <taxon>Eukaryota</taxon>
        <taxon>Viridiplantae</taxon>
        <taxon>Streptophyta</taxon>
        <taxon>Embryophyta</taxon>
        <taxon>Tracheophyta</taxon>
        <taxon>Spermatophyta</taxon>
        <taxon>Magnoliopsida</taxon>
        <taxon>Liliopsida</taxon>
        <taxon>Poales</taxon>
        <taxon>Poaceae</taxon>
        <taxon>PACMAD clade</taxon>
        <taxon>Arundinoideae</taxon>
        <taxon>Arundineae</taxon>
        <taxon>Arundo</taxon>
    </lineage>
</organism>
<name>A0A0A9AU18_ARUDO</name>
<dbReference type="AlphaFoldDB" id="A0A0A9AU18"/>
<accession>A0A0A9AU18</accession>
<protein>
    <submittedName>
        <fullName evidence="1">Uncharacterized protein</fullName>
    </submittedName>
</protein>
<proteinExistence type="predicted"/>
<reference evidence="1" key="1">
    <citation type="submission" date="2014-09" db="EMBL/GenBank/DDBJ databases">
        <authorList>
            <person name="Magalhaes I.L.F."/>
            <person name="Oliveira U."/>
            <person name="Santos F.R."/>
            <person name="Vidigal T.H.D.A."/>
            <person name="Brescovit A.D."/>
            <person name="Santos A.J."/>
        </authorList>
    </citation>
    <scope>NUCLEOTIDE SEQUENCE</scope>
    <source>
        <tissue evidence="1">Shoot tissue taken approximately 20 cm above the soil surface</tissue>
    </source>
</reference>
<reference evidence="1" key="2">
    <citation type="journal article" date="2015" name="Data Brief">
        <title>Shoot transcriptome of the giant reed, Arundo donax.</title>
        <authorList>
            <person name="Barrero R.A."/>
            <person name="Guerrero F.D."/>
            <person name="Moolhuijzen P."/>
            <person name="Goolsby J.A."/>
            <person name="Tidwell J."/>
            <person name="Bellgard S.E."/>
            <person name="Bellgard M.I."/>
        </authorList>
    </citation>
    <scope>NUCLEOTIDE SEQUENCE</scope>
    <source>
        <tissue evidence="1">Shoot tissue taken approximately 20 cm above the soil surface</tissue>
    </source>
</reference>
<dbReference type="EMBL" id="GBRH01244512">
    <property type="protein sequence ID" value="JAD53383.1"/>
    <property type="molecule type" value="Transcribed_RNA"/>
</dbReference>
<sequence length="27" mass="3150">MARDQKIPPITCSPKDYPLHFFELTNS</sequence>